<dbReference type="PANTHER" id="PTHR31415:SF177">
    <property type="entry name" value="OS11G0587400 PROTEIN"/>
    <property type="match status" value="1"/>
</dbReference>
<reference evidence="5" key="1">
    <citation type="journal article" date="2005" name="PLoS Biol.">
        <title>The genomes of Oryza sativa: a history of duplications.</title>
        <authorList>
            <person name="Yu J."/>
            <person name="Wang J."/>
            <person name="Lin W."/>
            <person name="Li S."/>
            <person name="Li H."/>
            <person name="Zhou J."/>
            <person name="Ni P."/>
            <person name="Dong W."/>
            <person name="Hu S."/>
            <person name="Zeng C."/>
            <person name="Zhang J."/>
            <person name="Zhang Y."/>
            <person name="Li R."/>
            <person name="Xu Z."/>
            <person name="Li S."/>
            <person name="Li X."/>
            <person name="Zheng H."/>
            <person name="Cong L."/>
            <person name="Lin L."/>
            <person name="Yin J."/>
            <person name="Geng J."/>
            <person name="Li G."/>
            <person name="Shi J."/>
            <person name="Liu J."/>
            <person name="Lv H."/>
            <person name="Li J."/>
            <person name="Wang J."/>
            <person name="Deng Y."/>
            <person name="Ran L."/>
            <person name="Shi X."/>
            <person name="Wang X."/>
            <person name="Wu Q."/>
            <person name="Li C."/>
            <person name="Ren X."/>
            <person name="Wang J."/>
            <person name="Wang X."/>
            <person name="Li D."/>
            <person name="Liu D."/>
            <person name="Zhang X."/>
            <person name="Ji Z."/>
            <person name="Zhao W."/>
            <person name="Sun Y."/>
            <person name="Zhang Z."/>
            <person name="Bao J."/>
            <person name="Han Y."/>
            <person name="Dong L."/>
            <person name="Ji J."/>
            <person name="Chen P."/>
            <person name="Wu S."/>
            <person name="Liu J."/>
            <person name="Xiao Y."/>
            <person name="Bu D."/>
            <person name="Tan J."/>
            <person name="Yang L."/>
            <person name="Ye C."/>
            <person name="Zhang J."/>
            <person name="Xu J."/>
            <person name="Zhou Y."/>
            <person name="Yu Y."/>
            <person name="Zhang B."/>
            <person name="Zhuang S."/>
            <person name="Wei H."/>
            <person name="Liu B."/>
            <person name="Lei M."/>
            <person name="Yu H."/>
            <person name="Li Y."/>
            <person name="Xu H."/>
            <person name="Wei S."/>
            <person name="He X."/>
            <person name="Fang L."/>
            <person name="Zhang Z."/>
            <person name="Zhang Y."/>
            <person name="Huang X."/>
            <person name="Su Z."/>
            <person name="Tong W."/>
            <person name="Li J."/>
            <person name="Tong Z."/>
            <person name="Li S."/>
            <person name="Ye J."/>
            <person name="Wang L."/>
            <person name="Fang L."/>
            <person name="Lei T."/>
            <person name="Chen C."/>
            <person name="Chen H."/>
            <person name="Xu Z."/>
            <person name="Li H."/>
            <person name="Huang H."/>
            <person name="Zhang F."/>
            <person name="Xu H."/>
            <person name="Li N."/>
            <person name="Zhao C."/>
            <person name="Li S."/>
            <person name="Dong L."/>
            <person name="Huang Y."/>
            <person name="Li L."/>
            <person name="Xi Y."/>
            <person name="Qi Q."/>
            <person name="Li W."/>
            <person name="Zhang B."/>
            <person name="Hu W."/>
            <person name="Zhang Y."/>
            <person name="Tian X."/>
            <person name="Jiao Y."/>
            <person name="Liang X."/>
            <person name="Jin J."/>
            <person name="Gao L."/>
            <person name="Zheng W."/>
            <person name="Hao B."/>
            <person name="Liu S."/>
            <person name="Wang W."/>
            <person name="Yuan L."/>
            <person name="Cao M."/>
            <person name="McDermott J."/>
            <person name="Samudrala R."/>
            <person name="Wang J."/>
            <person name="Wong G.K."/>
            <person name="Yang H."/>
        </authorList>
    </citation>
    <scope>NUCLEOTIDE SEQUENCE [LARGE SCALE GENOMIC DNA]</scope>
</reference>
<name>B9G8D2_ORYSJ</name>
<feature type="region of interest" description="Disordered" evidence="3">
    <location>
        <begin position="1"/>
        <end position="20"/>
    </location>
</feature>
<reference evidence="5" key="2">
    <citation type="submission" date="2008-12" db="EMBL/GenBank/DDBJ databases">
        <title>Improved gene annotation of the rice (Oryza sativa) genomes.</title>
        <authorList>
            <person name="Wang J."/>
            <person name="Li R."/>
            <person name="Fan W."/>
            <person name="Huang Q."/>
            <person name="Zhang J."/>
            <person name="Zhou Y."/>
            <person name="Hu Y."/>
            <person name="Zi S."/>
            <person name="Li J."/>
            <person name="Ni P."/>
            <person name="Zheng H."/>
            <person name="Zhang Y."/>
            <person name="Zhao M."/>
            <person name="Hao Q."/>
            <person name="McDermott J."/>
            <person name="Samudrala R."/>
            <person name="Kristiansen K."/>
            <person name="Wong G.K.-S."/>
        </authorList>
    </citation>
    <scope>NUCLEOTIDE SEQUENCE</scope>
</reference>
<keyword evidence="4" id="KW-0812">Transmembrane</keyword>
<evidence type="ECO:0000313" key="5">
    <source>
        <dbReference type="EMBL" id="EEE52397.1"/>
    </source>
</evidence>
<organism evidence="5">
    <name type="scientific">Oryza sativa subsp. japonica</name>
    <name type="common">Rice</name>
    <dbReference type="NCBI Taxonomy" id="39947"/>
    <lineage>
        <taxon>Eukaryota</taxon>
        <taxon>Viridiplantae</taxon>
        <taxon>Streptophyta</taxon>
        <taxon>Embryophyta</taxon>
        <taxon>Tracheophyta</taxon>
        <taxon>Spermatophyta</taxon>
        <taxon>Magnoliopsida</taxon>
        <taxon>Liliopsida</taxon>
        <taxon>Poales</taxon>
        <taxon>Poaceae</taxon>
        <taxon>BOP clade</taxon>
        <taxon>Oryzoideae</taxon>
        <taxon>Oryzeae</taxon>
        <taxon>Oryzinae</taxon>
        <taxon>Oryza</taxon>
        <taxon>Oryza sativa</taxon>
    </lineage>
</organism>
<evidence type="ECO:0000256" key="2">
    <source>
        <dbReference type="ARBA" id="ARBA00023136"/>
    </source>
</evidence>
<dbReference type="GO" id="GO:0016020">
    <property type="term" value="C:membrane"/>
    <property type="evidence" value="ECO:0007669"/>
    <property type="project" value="UniProtKB-SubCell"/>
</dbReference>
<keyword evidence="2 4" id="KW-0472">Membrane</keyword>
<dbReference type="EMBL" id="CM000148">
    <property type="protein sequence ID" value="EEE52397.1"/>
    <property type="molecule type" value="Genomic_DNA"/>
</dbReference>
<dbReference type="GO" id="GO:0098542">
    <property type="term" value="P:defense response to other organism"/>
    <property type="evidence" value="ECO:0007669"/>
    <property type="project" value="InterPro"/>
</dbReference>
<dbReference type="PANTHER" id="PTHR31415">
    <property type="entry name" value="OS05G0367900 PROTEIN"/>
    <property type="match status" value="1"/>
</dbReference>
<dbReference type="AlphaFoldDB" id="B9G8D2"/>
<proteinExistence type="predicted"/>
<dbReference type="InterPro" id="IPR044839">
    <property type="entry name" value="NDR1-like"/>
</dbReference>
<protein>
    <recommendedName>
        <fullName evidence="6">Late embryogenesis abundant protein LEA-2 subgroup domain-containing protein</fullName>
    </recommendedName>
</protein>
<accession>B9G8D2</accession>
<keyword evidence="4" id="KW-1133">Transmembrane helix</keyword>
<evidence type="ECO:0000256" key="1">
    <source>
        <dbReference type="ARBA" id="ARBA00004370"/>
    </source>
</evidence>
<comment type="subcellular location">
    <subcellularLocation>
        <location evidence="1">Membrane</location>
    </subcellularLocation>
</comment>
<sequence>MPPEERTTTAPPPPPASGRRARWRVAEHTRASCTTVVANTLCTLLLVLLLVAGVVLFVVWLSLRPHRPRFAVVSFTVVSPPATGGGGHQKVAFNVSDRNPNRHIGIHYDATRAAVLYGGDDPNKTTTFIAGVLDVVGPRPAADAAWPAFAAGLRAGRLPLRLRLTTAIRFRLTTGFGAVGFQSGRRRMHVDCHIVVDSGGNLLPESVGAACERYFS</sequence>
<gene>
    <name evidence="5" type="ORF">OsJ_34500</name>
</gene>
<dbReference type="Proteomes" id="UP000007752">
    <property type="component" value="Chromosome 11"/>
</dbReference>
<evidence type="ECO:0008006" key="6">
    <source>
        <dbReference type="Google" id="ProtNLM"/>
    </source>
</evidence>
<feature type="transmembrane region" description="Helical" evidence="4">
    <location>
        <begin position="36"/>
        <end position="61"/>
    </location>
</feature>
<evidence type="ECO:0000256" key="4">
    <source>
        <dbReference type="SAM" id="Phobius"/>
    </source>
</evidence>
<evidence type="ECO:0000256" key="3">
    <source>
        <dbReference type="SAM" id="MobiDB-lite"/>
    </source>
</evidence>